<keyword evidence="1" id="KW-0812">Transmembrane</keyword>
<feature type="transmembrane region" description="Helical" evidence="1">
    <location>
        <begin position="847"/>
        <end position="868"/>
    </location>
</feature>
<feature type="transmembrane region" description="Helical" evidence="1">
    <location>
        <begin position="807"/>
        <end position="827"/>
    </location>
</feature>
<dbReference type="VEuPathDB" id="FungiDB:PPTG_05045"/>
<feature type="transmembrane region" description="Helical" evidence="1">
    <location>
        <begin position="472"/>
        <end position="490"/>
    </location>
</feature>
<accession>W2MH98</accession>
<feature type="transmembrane region" description="Helical" evidence="1">
    <location>
        <begin position="110"/>
        <end position="131"/>
    </location>
</feature>
<dbReference type="Proteomes" id="UP000054532">
    <property type="component" value="Unassembled WGS sequence"/>
</dbReference>
<feature type="transmembrane region" description="Helical" evidence="1">
    <location>
        <begin position="635"/>
        <end position="654"/>
    </location>
</feature>
<protein>
    <submittedName>
        <fullName evidence="2">Uncharacterized protein</fullName>
    </submittedName>
</protein>
<feature type="transmembrane region" description="Helical" evidence="1">
    <location>
        <begin position="735"/>
        <end position="756"/>
    </location>
</feature>
<feature type="transmembrane region" description="Helical" evidence="1">
    <location>
        <begin position="143"/>
        <end position="165"/>
    </location>
</feature>
<dbReference type="EMBL" id="KI695710">
    <property type="protein sequence ID" value="ETM34849.1"/>
    <property type="molecule type" value="Genomic_DNA"/>
</dbReference>
<organism evidence="2">
    <name type="scientific">Phytophthora nicotianae</name>
    <name type="common">Potato buckeye rot agent</name>
    <name type="synonym">Phytophthora parasitica</name>
    <dbReference type="NCBI Taxonomy" id="4792"/>
    <lineage>
        <taxon>Eukaryota</taxon>
        <taxon>Sar</taxon>
        <taxon>Stramenopiles</taxon>
        <taxon>Oomycota</taxon>
        <taxon>Peronosporomycetes</taxon>
        <taxon>Peronosporales</taxon>
        <taxon>Peronosporaceae</taxon>
        <taxon>Phytophthora</taxon>
    </lineage>
</organism>
<sequence>MILPFNAVGAGPRADSVSTLPAREMYAHSRLKSWTTKLSDTWFALQITHFGGKYSIERMLALEEYTRNTSLSRILLVVVCTPLPTIILVLCQESIPLQDPSDGWSTNYGFWFRMGTLAVGEACATIIQVAFLLDGIDLSLRQIVLLCVCVGISHTAAAMLIAAYWVFPIPFASFTLSMILFAFFVVMFRILVGGQVLRHILSQREQLRQCAKFFTVQMFMVIVYPSYQVLFEAVNQTNYELPVLLLLPALKLVLKNISTFTILHKEDTVPEQVIFTVDFFDAFYLAMCMKNVTSMTTVIAIMAVDLAHTALEMQELYQRTQGVLERLNRALGMNNNQNLLAAVRTLCETCNFDIQQKKTTTCFRVRSCIFHKLSQEGEKILENLKICSFKPSSQESTRRLSMSARISRWKRGVVRIQPKIDLAPGNVESVTVTSKVLRRSRQMNDNVNILREALEVLFTNECLVLTEYLETIVPILYANFVLVMVHFPSVQYHSEMLGATPENVGSTIQNVLVYALLELASFVVLAVIMWRNCGIHALYQLAFVLETQWTFIQPKLVLWVLTTLTYSVTHFVLRGSSFPPRLAPTTLSKRVRERLKELASKITNAWLAIQITHYGGKYSIERMLALEEYTRKTTLFRVLCVVTGTPLPTLALVLCQESIPLQDPAERWSVNYGFWIRMMVLGFGEGCATSIQLRHLLDDMSLSFKQTVLLGISVAVGYTATAMMVASYWTFPIPFVNFILSIVLIVAFVVVVRLILGKQRFQYILSQRKKLRQCVNFLLVQMIMVSIYPAYQFLFDSVLHTRYEIPVLMLLPILKLVLRNIFTFAIYHMEDIIPEQVILTVDFFDAFYLAICMQTSSSITTVIVIMIVDFVQTAVDLIELYQRTREIQTRLGAIDPIQGVNNLLTVVRTRCYGFQSFPASIKIRSCISYGISSQVEEFLNKIEDKQKTKSTHSPLLRSRSMIHVISKATSTPRRLSSFMNSRASVVQPGSMVSYANNMAPNAPKSTVGLKTKSNVDILYESLEVLFTAECLILTEYLETFVPVLYGTYILVMVHLPSAQYHTEMEGVTTENVSDKVQNVFIYATLELASLAVLTGIMWRNCGIRALYQLAFVLETQAALVQSKLMLWVLMTLTYRVTHFGKVNWKPHVCAITTFSNWYVVNTSRFRVDRTLKQLISQRINHPMHVDPLVLQSRHISDA</sequence>
<name>W2MH98_PHYNI</name>
<feature type="transmembrane region" description="Helical" evidence="1">
    <location>
        <begin position="171"/>
        <end position="192"/>
    </location>
</feature>
<gene>
    <name evidence="2" type="ORF">L914_18157</name>
</gene>
<feature type="transmembrane region" description="Helical" evidence="1">
    <location>
        <begin position="213"/>
        <end position="231"/>
    </location>
</feature>
<dbReference type="AlphaFoldDB" id="W2MH98"/>
<feature type="transmembrane region" description="Helical" evidence="1">
    <location>
        <begin position="777"/>
        <end position="795"/>
    </location>
</feature>
<feature type="transmembrane region" description="Helical" evidence="1">
    <location>
        <begin position="708"/>
        <end position="729"/>
    </location>
</feature>
<evidence type="ECO:0000313" key="2">
    <source>
        <dbReference type="EMBL" id="ETM34849.1"/>
    </source>
</evidence>
<feature type="transmembrane region" description="Helical" evidence="1">
    <location>
        <begin position="674"/>
        <end position="696"/>
    </location>
</feature>
<evidence type="ECO:0000256" key="1">
    <source>
        <dbReference type="SAM" id="Phobius"/>
    </source>
</evidence>
<reference evidence="2" key="1">
    <citation type="submission" date="2013-11" db="EMBL/GenBank/DDBJ databases">
        <title>The Genome Sequence of Phytophthora parasitica IAC_01/95.</title>
        <authorList>
            <consortium name="The Broad Institute Genomics Platform"/>
            <person name="Russ C."/>
            <person name="Tyler B."/>
            <person name="Panabieres F."/>
            <person name="Shan W."/>
            <person name="Tripathy S."/>
            <person name="Grunwald N."/>
            <person name="Machado M."/>
            <person name="Johnson C.S."/>
            <person name="Arredondo F."/>
            <person name="Hong C."/>
            <person name="Coffey M."/>
            <person name="Young S.K."/>
            <person name="Zeng Q."/>
            <person name="Gargeya S."/>
            <person name="Fitzgerald M."/>
            <person name="Abouelleil A."/>
            <person name="Alvarado L."/>
            <person name="Chapman S.B."/>
            <person name="Gainer-Dewar J."/>
            <person name="Goldberg J."/>
            <person name="Griggs A."/>
            <person name="Gujja S."/>
            <person name="Hansen M."/>
            <person name="Howarth C."/>
            <person name="Imamovic A."/>
            <person name="Ireland A."/>
            <person name="Larimer J."/>
            <person name="McCowan C."/>
            <person name="Murphy C."/>
            <person name="Pearson M."/>
            <person name="Poon T.W."/>
            <person name="Priest M."/>
            <person name="Roberts A."/>
            <person name="Saif S."/>
            <person name="Shea T."/>
            <person name="Sykes S."/>
            <person name="Wortman J."/>
            <person name="Nusbaum C."/>
            <person name="Birren B."/>
        </authorList>
    </citation>
    <scope>NUCLEOTIDE SEQUENCE [LARGE SCALE GENOMIC DNA]</scope>
    <source>
        <strain evidence="2">IAC_01/95</strain>
    </source>
</reference>
<keyword evidence="1" id="KW-1133">Transmembrane helix</keyword>
<feature type="transmembrane region" description="Helical" evidence="1">
    <location>
        <begin position="511"/>
        <end position="530"/>
    </location>
</feature>
<proteinExistence type="predicted"/>
<keyword evidence="1" id="KW-0472">Membrane</keyword>
<feature type="transmembrane region" description="Helical" evidence="1">
    <location>
        <begin position="71"/>
        <end position="90"/>
    </location>
</feature>